<dbReference type="PRINTS" id="PR00509">
    <property type="entry name" value="PGMPMM"/>
</dbReference>
<dbReference type="InterPro" id="IPR005841">
    <property type="entry name" value="Alpha-D-phosphohexomutase_SF"/>
</dbReference>
<evidence type="ECO:0000256" key="1">
    <source>
        <dbReference type="ARBA" id="ARBA00001946"/>
    </source>
</evidence>
<evidence type="ECO:0000259" key="13">
    <source>
        <dbReference type="Pfam" id="PF02879"/>
    </source>
</evidence>
<name>A0A8E2DT22_9APHY</name>
<accession>A0A8E2DT22</accession>
<evidence type="ECO:0000256" key="8">
    <source>
        <dbReference type="ARBA" id="ARBA00022842"/>
    </source>
</evidence>
<dbReference type="GO" id="GO:0005634">
    <property type="term" value="C:nucleus"/>
    <property type="evidence" value="ECO:0007669"/>
    <property type="project" value="TreeGrafter"/>
</dbReference>
<dbReference type="PANTHER" id="PTHR45745:SF1">
    <property type="entry name" value="PHOSPHOGLUCOMUTASE 2B-RELATED"/>
    <property type="match status" value="1"/>
</dbReference>
<evidence type="ECO:0000313" key="16">
    <source>
        <dbReference type="Proteomes" id="UP000250043"/>
    </source>
</evidence>
<dbReference type="Pfam" id="PF02880">
    <property type="entry name" value="PGM_PMM_III"/>
    <property type="match status" value="1"/>
</dbReference>
<dbReference type="Pfam" id="PF02879">
    <property type="entry name" value="PGM_PMM_II"/>
    <property type="match status" value="1"/>
</dbReference>
<keyword evidence="6" id="KW-0597">Phosphoprotein</keyword>
<evidence type="ECO:0008006" key="17">
    <source>
        <dbReference type="Google" id="ProtNLM"/>
    </source>
</evidence>
<protein>
    <recommendedName>
        <fullName evidence="17">Phosphoglucomutase 1</fullName>
    </recommendedName>
</protein>
<evidence type="ECO:0000313" key="15">
    <source>
        <dbReference type="EMBL" id="OCH95278.1"/>
    </source>
</evidence>
<reference evidence="15 16" key="1">
    <citation type="submission" date="2016-07" db="EMBL/GenBank/DDBJ databases">
        <title>Draft genome of the white-rot fungus Obba rivulosa 3A-2.</title>
        <authorList>
            <consortium name="DOE Joint Genome Institute"/>
            <person name="Miettinen O."/>
            <person name="Riley R."/>
            <person name="Acob R."/>
            <person name="Barry K."/>
            <person name="Cullen D."/>
            <person name="De Vries R."/>
            <person name="Hainaut M."/>
            <person name="Hatakka A."/>
            <person name="Henrissat B."/>
            <person name="Hilden K."/>
            <person name="Kuo R."/>
            <person name="Labutti K."/>
            <person name="Lipzen A."/>
            <person name="Makela M.R."/>
            <person name="Sandor L."/>
            <person name="Spatafora J.W."/>
            <person name="Grigoriev I.V."/>
            <person name="Hibbett D.S."/>
        </authorList>
    </citation>
    <scope>NUCLEOTIDE SEQUENCE [LARGE SCALE GENOMIC DNA]</scope>
    <source>
        <strain evidence="15 16">3A-2</strain>
    </source>
</reference>
<dbReference type="FunFam" id="3.40.120.10:FF:000035">
    <property type="entry name" value="Pgm3p"/>
    <property type="match status" value="1"/>
</dbReference>
<keyword evidence="7 11" id="KW-0479">Metal-binding</keyword>
<dbReference type="GO" id="GO:0005737">
    <property type="term" value="C:cytoplasm"/>
    <property type="evidence" value="ECO:0007669"/>
    <property type="project" value="UniProtKB-SubCell"/>
</dbReference>
<dbReference type="Proteomes" id="UP000250043">
    <property type="component" value="Unassembled WGS sequence"/>
</dbReference>
<feature type="domain" description="Alpha-D-phosphohexomutase alpha/beta/alpha" evidence="13">
    <location>
        <begin position="209"/>
        <end position="312"/>
    </location>
</feature>
<keyword evidence="8 11" id="KW-0460">Magnesium</keyword>
<comment type="cofactor">
    <cofactor evidence="1">
        <name>Mg(2+)</name>
        <dbReference type="ChEBI" id="CHEBI:18420"/>
    </cofactor>
</comment>
<dbReference type="GO" id="GO:0006006">
    <property type="term" value="P:glucose metabolic process"/>
    <property type="evidence" value="ECO:0007669"/>
    <property type="project" value="UniProtKB-KW"/>
</dbReference>
<sequence>MASLDDLVQEWLRLDRNEETRAEIEALRASGKVAELERRMRKRIEFGTAGLRGKMEAGWSRMNDLIIIQASQGLCVYVLKNVSNAASRGVVIGHDHRYHSDRWANLTAAVFIANNVKVYLHRGLVHTPLVPFSVKKLNAACGVMITASHNPKDDNGYKVYWENAVQIIEPHDKGISDSIKANLEPKIWGTTSVWSSSLCVDQTSSMQEAYFVQLTSLCPHRSLNAESPLKFVNTSMHGVSHPFMVRAFDVFGFPPFTAVEEQRNPDPEFPTVKFPNPEEKGALDLALSTAERVSAHYVLAQDPDADRFSAAERRPDGEWITFTGDQLGTLFASAVLDQYKASGKPIDKLAMIASTVSSKMIEAMATAEGFKFAECLTGFKYIGNTALVLEQQGYVVPFGYEEAIGFMFGSEIRDKDGVTASVVFAEFVAALHRQGKTASSHLQELYKKYGYFQTSNGYFICAEPETISKIFARIRNYDGTGSPTKPSYPRAIAGLTVVSVRDLTIGYDSTKPPTYKPDLPLSSGQMIQFQAESPADGLKITLTIRTSGTEPKIKYYLEGSGRDAEQVARLLSKVVAELADGWLQANENGLGRP</sequence>
<dbReference type="InterPro" id="IPR005845">
    <property type="entry name" value="A-D-PHexomutase_a/b/a-II"/>
</dbReference>
<dbReference type="Pfam" id="PF02878">
    <property type="entry name" value="PGM_PMM_I"/>
    <property type="match status" value="1"/>
</dbReference>
<evidence type="ECO:0000256" key="9">
    <source>
        <dbReference type="ARBA" id="ARBA00023235"/>
    </source>
</evidence>
<comment type="similarity">
    <text evidence="3 11">Belongs to the phosphohexose mutase family.</text>
</comment>
<dbReference type="EMBL" id="KV722337">
    <property type="protein sequence ID" value="OCH95278.1"/>
    <property type="molecule type" value="Genomic_DNA"/>
</dbReference>
<evidence type="ECO:0000256" key="5">
    <source>
        <dbReference type="ARBA" id="ARBA00022526"/>
    </source>
</evidence>
<evidence type="ECO:0000256" key="6">
    <source>
        <dbReference type="ARBA" id="ARBA00022553"/>
    </source>
</evidence>
<dbReference type="GO" id="GO:0006166">
    <property type="term" value="P:purine ribonucleoside salvage"/>
    <property type="evidence" value="ECO:0007669"/>
    <property type="project" value="TreeGrafter"/>
</dbReference>
<feature type="domain" description="Alpha-D-phosphohexomutase alpha/beta/alpha" evidence="12">
    <location>
        <begin position="44"/>
        <end position="183"/>
    </location>
</feature>
<dbReference type="Gene3D" id="3.40.120.10">
    <property type="entry name" value="Alpha-D-Glucose-1,6-Bisphosphate, subunit A, domain 3"/>
    <property type="match status" value="3"/>
</dbReference>
<gene>
    <name evidence="15" type="ORF">OBBRIDRAFT_788474</name>
</gene>
<keyword evidence="5" id="KW-0313">Glucose metabolism</keyword>
<dbReference type="InterPro" id="IPR036900">
    <property type="entry name" value="A-D-PHexomutase_C_sf"/>
</dbReference>
<evidence type="ECO:0000259" key="14">
    <source>
        <dbReference type="Pfam" id="PF02880"/>
    </source>
</evidence>
<organism evidence="15 16">
    <name type="scientific">Obba rivulosa</name>
    <dbReference type="NCBI Taxonomy" id="1052685"/>
    <lineage>
        <taxon>Eukaryota</taxon>
        <taxon>Fungi</taxon>
        <taxon>Dikarya</taxon>
        <taxon>Basidiomycota</taxon>
        <taxon>Agaricomycotina</taxon>
        <taxon>Agaricomycetes</taxon>
        <taxon>Polyporales</taxon>
        <taxon>Gelatoporiaceae</taxon>
        <taxon>Obba</taxon>
    </lineage>
</organism>
<evidence type="ECO:0000256" key="10">
    <source>
        <dbReference type="ARBA" id="ARBA00023277"/>
    </source>
</evidence>
<dbReference type="GO" id="GO:0000287">
    <property type="term" value="F:magnesium ion binding"/>
    <property type="evidence" value="ECO:0007669"/>
    <property type="project" value="InterPro"/>
</dbReference>
<dbReference type="PROSITE" id="PS00710">
    <property type="entry name" value="PGM_PMM"/>
    <property type="match status" value="1"/>
</dbReference>
<dbReference type="SUPFAM" id="SSF53738">
    <property type="entry name" value="Phosphoglucomutase, first 3 domains"/>
    <property type="match status" value="3"/>
</dbReference>
<dbReference type="PANTHER" id="PTHR45745">
    <property type="entry name" value="PHOSPHOMANNOMUTASE 45A"/>
    <property type="match status" value="1"/>
</dbReference>
<keyword evidence="10" id="KW-0119">Carbohydrate metabolism</keyword>
<feature type="domain" description="Alpha-D-phosphohexomutase alpha/beta/alpha" evidence="14">
    <location>
        <begin position="323"/>
        <end position="449"/>
    </location>
</feature>
<evidence type="ECO:0000256" key="2">
    <source>
        <dbReference type="ARBA" id="ARBA00004496"/>
    </source>
</evidence>
<dbReference type="InterPro" id="IPR016055">
    <property type="entry name" value="A-D-PHexomutase_a/b/a-I/II/III"/>
</dbReference>
<dbReference type="InterPro" id="IPR016066">
    <property type="entry name" value="A-D-PHexomutase_CS"/>
</dbReference>
<dbReference type="InterPro" id="IPR005844">
    <property type="entry name" value="A-D-PHexomutase_a/b/a-I"/>
</dbReference>
<dbReference type="GO" id="GO:0008973">
    <property type="term" value="F:phosphopentomutase activity"/>
    <property type="evidence" value="ECO:0007669"/>
    <property type="project" value="TreeGrafter"/>
</dbReference>
<dbReference type="InterPro" id="IPR005846">
    <property type="entry name" value="A-D-PHexomutase_a/b/a-III"/>
</dbReference>
<keyword evidence="4" id="KW-0963">Cytoplasm</keyword>
<evidence type="ECO:0000256" key="11">
    <source>
        <dbReference type="RuleBase" id="RU004326"/>
    </source>
</evidence>
<proteinExistence type="inferred from homology"/>
<keyword evidence="9" id="KW-0413">Isomerase</keyword>
<dbReference type="CDD" id="cd05799">
    <property type="entry name" value="PGM2"/>
    <property type="match status" value="1"/>
</dbReference>
<evidence type="ECO:0000256" key="3">
    <source>
        <dbReference type="ARBA" id="ARBA00010231"/>
    </source>
</evidence>
<keyword evidence="16" id="KW-1185">Reference proteome</keyword>
<dbReference type="AlphaFoldDB" id="A0A8E2DT22"/>
<evidence type="ECO:0000256" key="7">
    <source>
        <dbReference type="ARBA" id="ARBA00022723"/>
    </source>
</evidence>
<evidence type="ECO:0000256" key="4">
    <source>
        <dbReference type="ARBA" id="ARBA00022490"/>
    </source>
</evidence>
<evidence type="ECO:0000259" key="12">
    <source>
        <dbReference type="Pfam" id="PF02878"/>
    </source>
</evidence>
<comment type="subcellular location">
    <subcellularLocation>
        <location evidence="2">Cytoplasm</location>
    </subcellularLocation>
</comment>
<dbReference type="SUPFAM" id="SSF55957">
    <property type="entry name" value="Phosphoglucomutase, C-terminal domain"/>
    <property type="match status" value="1"/>
</dbReference>
<dbReference type="OrthoDB" id="8300170at2759"/>